<evidence type="ECO:0008006" key="3">
    <source>
        <dbReference type="Google" id="ProtNLM"/>
    </source>
</evidence>
<proteinExistence type="predicted"/>
<organism evidence="1 2">
    <name type="scientific">Peribacillus huizhouensis</name>
    <dbReference type="NCBI Taxonomy" id="1501239"/>
    <lineage>
        <taxon>Bacteria</taxon>
        <taxon>Bacillati</taxon>
        <taxon>Bacillota</taxon>
        <taxon>Bacilli</taxon>
        <taxon>Bacillales</taxon>
        <taxon>Bacillaceae</taxon>
        <taxon>Peribacillus</taxon>
    </lineage>
</organism>
<dbReference type="Gene3D" id="1.10.1660.10">
    <property type="match status" value="1"/>
</dbReference>
<evidence type="ECO:0000313" key="1">
    <source>
        <dbReference type="EMBL" id="MBA9028503.1"/>
    </source>
</evidence>
<keyword evidence="2" id="KW-1185">Reference proteome</keyword>
<dbReference type="SUPFAM" id="SSF46955">
    <property type="entry name" value="Putative DNA-binding domain"/>
    <property type="match status" value="1"/>
</dbReference>
<name>A0ABR6CTZ0_9BACI</name>
<reference evidence="1 2" key="1">
    <citation type="submission" date="2020-08" db="EMBL/GenBank/DDBJ databases">
        <title>Genomic Encyclopedia of Type Strains, Phase IV (KMG-IV): sequencing the most valuable type-strain genomes for metagenomic binning, comparative biology and taxonomic classification.</title>
        <authorList>
            <person name="Goeker M."/>
        </authorList>
    </citation>
    <scope>NUCLEOTIDE SEQUENCE [LARGE SCALE GENOMIC DNA]</scope>
    <source>
        <strain evidence="1 2">DSM 105481</strain>
    </source>
</reference>
<dbReference type="EMBL" id="JACJHX010000015">
    <property type="protein sequence ID" value="MBA9028503.1"/>
    <property type="molecule type" value="Genomic_DNA"/>
</dbReference>
<sequence length="56" mass="6713">MYDFVIQKIDEVQKKIKDLKRIEHMLTNLKECCPDEKSLYECPIIEILMNKKKVGE</sequence>
<evidence type="ECO:0000313" key="2">
    <source>
        <dbReference type="Proteomes" id="UP000626697"/>
    </source>
</evidence>
<dbReference type="Proteomes" id="UP000626697">
    <property type="component" value="Unassembled WGS sequence"/>
</dbReference>
<protein>
    <recommendedName>
        <fullName evidence="3">Mercuric resistance operon regulatory protein</fullName>
    </recommendedName>
</protein>
<dbReference type="InterPro" id="IPR009061">
    <property type="entry name" value="DNA-bd_dom_put_sf"/>
</dbReference>
<gene>
    <name evidence="1" type="ORF">HNP81_003823</name>
</gene>
<comment type="caution">
    <text evidence="1">The sequence shown here is derived from an EMBL/GenBank/DDBJ whole genome shotgun (WGS) entry which is preliminary data.</text>
</comment>
<accession>A0ABR6CTZ0</accession>